<evidence type="ECO:0000313" key="3">
    <source>
        <dbReference type="EMBL" id="EFR05249.1"/>
    </source>
</evidence>
<proteinExistence type="predicted"/>
<dbReference type="RefSeq" id="XP_003169356.1">
    <property type="nucleotide sequence ID" value="XM_003169308.1"/>
</dbReference>
<feature type="region of interest" description="Disordered" evidence="1">
    <location>
        <begin position="32"/>
        <end position="52"/>
    </location>
</feature>
<dbReference type="AlphaFoldDB" id="E4V666"/>
<feature type="signal peptide" evidence="2">
    <location>
        <begin position="1"/>
        <end position="32"/>
    </location>
</feature>
<organism evidence="4">
    <name type="scientific">Arthroderma gypseum (strain ATCC MYA-4604 / CBS 118893)</name>
    <name type="common">Microsporum gypseum</name>
    <dbReference type="NCBI Taxonomy" id="535722"/>
    <lineage>
        <taxon>Eukaryota</taxon>
        <taxon>Fungi</taxon>
        <taxon>Dikarya</taxon>
        <taxon>Ascomycota</taxon>
        <taxon>Pezizomycotina</taxon>
        <taxon>Eurotiomycetes</taxon>
        <taxon>Eurotiomycetidae</taxon>
        <taxon>Onygenales</taxon>
        <taxon>Arthrodermataceae</taxon>
        <taxon>Nannizzia</taxon>
    </lineage>
</organism>
<evidence type="ECO:0000256" key="2">
    <source>
        <dbReference type="SAM" id="SignalP"/>
    </source>
</evidence>
<dbReference type="InParanoid" id="E4V666"/>
<dbReference type="Proteomes" id="UP000002669">
    <property type="component" value="Unassembled WGS sequence"/>
</dbReference>
<protein>
    <recommendedName>
        <fullName evidence="5">Secreted protein</fullName>
    </recommendedName>
</protein>
<keyword evidence="2" id="KW-0732">Signal</keyword>
<dbReference type="GeneID" id="10024585"/>
<keyword evidence="4" id="KW-1185">Reference proteome</keyword>
<name>E4V666_ARTGP</name>
<dbReference type="EMBL" id="DS989830">
    <property type="protein sequence ID" value="EFR05249.1"/>
    <property type="molecule type" value="Genomic_DNA"/>
</dbReference>
<evidence type="ECO:0000256" key="1">
    <source>
        <dbReference type="SAM" id="MobiDB-lite"/>
    </source>
</evidence>
<evidence type="ECO:0008006" key="5">
    <source>
        <dbReference type="Google" id="ProtNLM"/>
    </source>
</evidence>
<feature type="chain" id="PRO_5003190785" description="Secreted protein" evidence="2">
    <location>
        <begin position="33"/>
        <end position="120"/>
    </location>
</feature>
<evidence type="ECO:0000313" key="4">
    <source>
        <dbReference type="Proteomes" id="UP000002669"/>
    </source>
</evidence>
<dbReference type="VEuPathDB" id="FungiDB:MGYG_09193"/>
<reference evidence="4" key="1">
    <citation type="journal article" date="2012" name="MBio">
        <title>Comparative genome analysis of Trichophyton rubrum and related dermatophytes reveals candidate genes involved in infection.</title>
        <authorList>
            <person name="Martinez D.A."/>
            <person name="Oliver B.G."/>
            <person name="Graeser Y."/>
            <person name="Goldberg J.M."/>
            <person name="Li W."/>
            <person name="Martinez-Rossi N.M."/>
            <person name="Monod M."/>
            <person name="Shelest E."/>
            <person name="Barton R.C."/>
            <person name="Birch E."/>
            <person name="Brakhage A.A."/>
            <person name="Chen Z."/>
            <person name="Gurr S.J."/>
            <person name="Heiman D."/>
            <person name="Heitman J."/>
            <person name="Kosti I."/>
            <person name="Rossi A."/>
            <person name="Saif S."/>
            <person name="Samalova M."/>
            <person name="Saunders C.W."/>
            <person name="Shea T."/>
            <person name="Summerbell R.C."/>
            <person name="Xu J."/>
            <person name="Young S."/>
            <person name="Zeng Q."/>
            <person name="Birren B.W."/>
            <person name="Cuomo C.A."/>
            <person name="White T.C."/>
        </authorList>
    </citation>
    <scope>NUCLEOTIDE SEQUENCE [LARGE SCALE GENOMIC DNA]</scope>
    <source>
        <strain evidence="4">ATCC MYA-4604 / CBS 118893</strain>
    </source>
</reference>
<sequence length="120" mass="13411">MICSSRVFFIDIHLIFLVFGLWQGASLRKSQASQEEQKMFENTHPQPDPLGGTSVAHRIDQTYRLNPGPLAKSHPSCRIHAPVDAVTEAIGSRSQQLATPYHQHLYGPECHHATRESIPS</sequence>
<dbReference type="HOGENOM" id="CLU_2049139_0_0_1"/>
<accession>E4V666</accession>
<gene>
    <name evidence="3" type="ORF">MGYG_09193</name>
</gene>